<proteinExistence type="inferred from homology"/>
<accession>A0A1G6TWL2</accession>
<dbReference type="PANTHER" id="PTHR38097:SF2">
    <property type="entry name" value="DNA-BINDING PROTEIN STPA"/>
    <property type="match status" value="1"/>
</dbReference>
<dbReference type="GO" id="GO:0003681">
    <property type="term" value="F:bent DNA binding"/>
    <property type="evidence" value="ECO:0007669"/>
    <property type="project" value="TreeGrafter"/>
</dbReference>
<keyword evidence="3" id="KW-0963">Cytoplasm</keyword>
<dbReference type="GO" id="GO:0003680">
    <property type="term" value="F:minor groove of adenine-thymine-rich DNA binding"/>
    <property type="evidence" value="ECO:0007669"/>
    <property type="project" value="TreeGrafter"/>
</dbReference>
<dbReference type="Proteomes" id="UP000199603">
    <property type="component" value="Unassembled WGS sequence"/>
</dbReference>
<reference evidence="7 8" key="1">
    <citation type="submission" date="2016-10" db="EMBL/GenBank/DDBJ databases">
        <authorList>
            <person name="de Groot N.N."/>
        </authorList>
    </citation>
    <scope>NUCLEOTIDE SEQUENCE [LARGE SCALE GENOMIC DNA]</scope>
    <source>
        <strain evidence="7 8">DSM 16957</strain>
    </source>
</reference>
<organism evidence="7 8">
    <name type="scientific">Aquimonas voraii</name>
    <dbReference type="NCBI Taxonomy" id="265719"/>
    <lineage>
        <taxon>Bacteria</taxon>
        <taxon>Pseudomonadati</taxon>
        <taxon>Pseudomonadota</taxon>
        <taxon>Gammaproteobacteria</taxon>
        <taxon>Lysobacterales</taxon>
        <taxon>Lysobacteraceae</taxon>
        <taxon>Aquimonas</taxon>
    </lineage>
</organism>
<keyword evidence="8" id="KW-1185">Reference proteome</keyword>
<dbReference type="GO" id="GO:0005829">
    <property type="term" value="C:cytosol"/>
    <property type="evidence" value="ECO:0007669"/>
    <property type="project" value="TreeGrafter"/>
</dbReference>
<dbReference type="GO" id="GO:0032993">
    <property type="term" value="C:protein-DNA complex"/>
    <property type="evidence" value="ECO:0007669"/>
    <property type="project" value="TreeGrafter"/>
</dbReference>
<keyword evidence="4 7" id="KW-0238">DNA-binding</keyword>
<dbReference type="STRING" id="265719.SAMN04488509_10245"/>
<comment type="similarity">
    <text evidence="2">Belongs to the histone-like protein H-NS family.</text>
</comment>
<dbReference type="PANTHER" id="PTHR38097">
    <property type="match status" value="1"/>
</dbReference>
<dbReference type="GO" id="GO:0009295">
    <property type="term" value="C:nucleoid"/>
    <property type="evidence" value="ECO:0007669"/>
    <property type="project" value="UniProtKB-SubCell"/>
</dbReference>
<dbReference type="AlphaFoldDB" id="A0A1G6TWL2"/>
<evidence type="ECO:0000256" key="3">
    <source>
        <dbReference type="ARBA" id="ARBA00022490"/>
    </source>
</evidence>
<feature type="region of interest" description="Disordered" evidence="5">
    <location>
        <begin position="59"/>
        <end position="105"/>
    </location>
</feature>
<evidence type="ECO:0000313" key="7">
    <source>
        <dbReference type="EMBL" id="SDD33500.1"/>
    </source>
</evidence>
<dbReference type="GO" id="GO:0001217">
    <property type="term" value="F:DNA-binding transcription repressor activity"/>
    <property type="evidence" value="ECO:0007669"/>
    <property type="project" value="TreeGrafter"/>
</dbReference>
<evidence type="ECO:0000256" key="4">
    <source>
        <dbReference type="ARBA" id="ARBA00023125"/>
    </source>
</evidence>
<gene>
    <name evidence="7" type="ORF">SAMN04488509_10245</name>
</gene>
<sequence>MSIDLTGLSPQQLDELIAKAAETKRNLHKQRINDVRKKLTQIAKDEGYSIEELFGKGGKGGKGSVGAKYANPADPSQTWTGRGKRPNWFKDALASGASEESLRVG</sequence>
<dbReference type="SUPFAM" id="SSF81273">
    <property type="entry name" value="H-NS histone-like proteins"/>
    <property type="match status" value="1"/>
</dbReference>
<protein>
    <submittedName>
        <fullName evidence="7">DNA-binding protein H-NS</fullName>
    </submittedName>
</protein>
<evidence type="ECO:0000313" key="8">
    <source>
        <dbReference type="Proteomes" id="UP000199603"/>
    </source>
</evidence>
<name>A0A1G6TWL2_9GAMM</name>
<dbReference type="Pfam" id="PF00816">
    <property type="entry name" value="Histone_HNS"/>
    <property type="match status" value="1"/>
</dbReference>
<evidence type="ECO:0000256" key="2">
    <source>
        <dbReference type="ARBA" id="ARBA00010610"/>
    </source>
</evidence>
<evidence type="ECO:0000256" key="1">
    <source>
        <dbReference type="ARBA" id="ARBA00004453"/>
    </source>
</evidence>
<dbReference type="GO" id="GO:0000976">
    <property type="term" value="F:transcription cis-regulatory region binding"/>
    <property type="evidence" value="ECO:0007669"/>
    <property type="project" value="TreeGrafter"/>
</dbReference>
<dbReference type="InterPro" id="IPR027444">
    <property type="entry name" value="H-NS_C_dom"/>
</dbReference>
<dbReference type="RefSeq" id="WP_091239589.1">
    <property type="nucleotide sequence ID" value="NZ_FNAG01000002.1"/>
</dbReference>
<evidence type="ECO:0000256" key="5">
    <source>
        <dbReference type="SAM" id="MobiDB-lite"/>
    </source>
</evidence>
<feature type="domain" description="DNA-binding protein H-NS-like C-terminal" evidence="6">
    <location>
        <begin position="59"/>
        <end position="104"/>
    </location>
</feature>
<evidence type="ECO:0000259" key="6">
    <source>
        <dbReference type="SMART" id="SM00528"/>
    </source>
</evidence>
<dbReference type="SMART" id="SM00528">
    <property type="entry name" value="HNS"/>
    <property type="match status" value="1"/>
</dbReference>
<dbReference type="OrthoDB" id="5297879at2"/>
<dbReference type="InterPro" id="IPR037150">
    <property type="entry name" value="H-NS_C_dom_sf"/>
</dbReference>
<dbReference type="EMBL" id="FNAG01000002">
    <property type="protein sequence ID" value="SDD33500.1"/>
    <property type="molecule type" value="Genomic_DNA"/>
</dbReference>
<comment type="subcellular location">
    <subcellularLocation>
        <location evidence="1">Cytoplasm</location>
        <location evidence="1">Nucleoid</location>
    </subcellularLocation>
</comment>
<dbReference type="Gene3D" id="4.10.430.10">
    <property type="entry name" value="Histone-like protein H-NS, C-terminal domain"/>
    <property type="match status" value="1"/>
</dbReference>